<name>A0A8H6IW05_9PEZI</name>
<dbReference type="Gene3D" id="1.25.40.20">
    <property type="entry name" value="Ankyrin repeat-containing domain"/>
    <property type="match status" value="1"/>
</dbReference>
<organism evidence="1 2">
    <name type="scientific">Colletotrichum sojae</name>
    <dbReference type="NCBI Taxonomy" id="2175907"/>
    <lineage>
        <taxon>Eukaryota</taxon>
        <taxon>Fungi</taxon>
        <taxon>Dikarya</taxon>
        <taxon>Ascomycota</taxon>
        <taxon>Pezizomycotina</taxon>
        <taxon>Sordariomycetes</taxon>
        <taxon>Hypocreomycetidae</taxon>
        <taxon>Glomerellales</taxon>
        <taxon>Glomerellaceae</taxon>
        <taxon>Colletotrichum</taxon>
        <taxon>Colletotrichum orchidearum species complex</taxon>
    </lineage>
</organism>
<dbReference type="Proteomes" id="UP000652219">
    <property type="component" value="Unassembled WGS sequence"/>
</dbReference>
<accession>A0A8H6IW05</accession>
<evidence type="ECO:0008006" key="3">
    <source>
        <dbReference type="Google" id="ProtNLM"/>
    </source>
</evidence>
<comment type="caution">
    <text evidence="1">The sequence shown here is derived from an EMBL/GenBank/DDBJ whole genome shotgun (WGS) entry which is preliminary data.</text>
</comment>
<protein>
    <recommendedName>
        <fullName evidence="3">Ankyrin repeat protein</fullName>
    </recommendedName>
</protein>
<proteinExistence type="predicted"/>
<keyword evidence="2" id="KW-1185">Reference proteome</keyword>
<reference evidence="1 2" key="1">
    <citation type="journal article" date="2020" name="Phytopathology">
        <title>Genome Sequence Resources of Colletotrichum truncatum, C. plurivorum, C. musicola, and C. sojae: Four Species Pathogenic to Soybean (Glycine max).</title>
        <authorList>
            <person name="Rogerio F."/>
            <person name="Boufleur T.R."/>
            <person name="Ciampi-Guillardi M."/>
            <person name="Sukno S.A."/>
            <person name="Thon M.R."/>
            <person name="Massola Junior N.S."/>
            <person name="Baroncelli R."/>
        </authorList>
    </citation>
    <scope>NUCLEOTIDE SEQUENCE [LARGE SCALE GENOMIC DNA]</scope>
    <source>
        <strain evidence="1 2">LFN0009</strain>
    </source>
</reference>
<dbReference type="InterPro" id="IPR036770">
    <property type="entry name" value="Ankyrin_rpt-contain_sf"/>
</dbReference>
<dbReference type="AlphaFoldDB" id="A0A8H6IW05"/>
<evidence type="ECO:0000313" key="2">
    <source>
        <dbReference type="Proteomes" id="UP000652219"/>
    </source>
</evidence>
<dbReference type="EMBL" id="WIGN01000294">
    <property type="protein sequence ID" value="KAF6801131.1"/>
    <property type="molecule type" value="Genomic_DNA"/>
</dbReference>
<sequence>MELLVSRGAVVDYNVLINAIYVSRITTIRFQGDVLRWILQHAVGFDINTRPGGRYPLLHDSIVRRRQQLVAWLLENGADISIRVRMQGVRRLVDALELAEEVGDEPILEKVKEAANAQSLKRWPNLTRRNTQQHIVWPHVELRGEKNIKRSTIIYNEEAASEASWGRTLWLEVGGSADVFTLTLGSLKDYHVGKVCILCPRLMIKVPGFAEHESDDEQDAVPTGDGNTVKYGGSLKDGIDTSFSEDLQAQIKKASGENCETLNEKPQPPTITITQKPSVTTVTGAAAPSITVYTKAEGDHQKGYIVISMPQELADRTNEIIARFRSGSGECDLEDPGRRARHVLARGPSVAGEALCAARAVAVNADPGGALADFGLMRAPHINFADESVARAFAAAVAWARARGDRVALPWPQVDNGAVLGHALRFVVALGKTLGRLNTIPASALKTDMPTAPMTTPAPTATTTSGACSLAPCTLGCSMAGVIQFCNTKCPKASCSTTASATERETVTEPVIPWTWPTGVPEIEVPRPEKSCEMDKVSGMPWNVFRDVPKKFCAEVDKNQGKALEWTVDSFGNQVKLGKRTPPPSPAAYDDYRITLKWEPRESGDFCMMSCAEV</sequence>
<gene>
    <name evidence="1" type="ORF">CSOJ01_11989</name>
</gene>
<evidence type="ECO:0000313" key="1">
    <source>
        <dbReference type="EMBL" id="KAF6801131.1"/>
    </source>
</evidence>